<evidence type="ECO:0000256" key="1">
    <source>
        <dbReference type="SAM" id="MobiDB-lite"/>
    </source>
</evidence>
<gene>
    <name evidence="2" type="ORF">SKAU_G00115760</name>
</gene>
<evidence type="ECO:0000313" key="3">
    <source>
        <dbReference type="Proteomes" id="UP001152622"/>
    </source>
</evidence>
<reference evidence="2" key="1">
    <citation type="journal article" date="2023" name="Science">
        <title>Genome structures resolve the early diversification of teleost fishes.</title>
        <authorList>
            <person name="Parey E."/>
            <person name="Louis A."/>
            <person name="Montfort J."/>
            <person name="Bouchez O."/>
            <person name="Roques C."/>
            <person name="Iampietro C."/>
            <person name="Lluch J."/>
            <person name="Castinel A."/>
            <person name="Donnadieu C."/>
            <person name="Desvignes T."/>
            <person name="Floi Bucao C."/>
            <person name="Jouanno E."/>
            <person name="Wen M."/>
            <person name="Mejri S."/>
            <person name="Dirks R."/>
            <person name="Jansen H."/>
            <person name="Henkel C."/>
            <person name="Chen W.J."/>
            <person name="Zahm M."/>
            <person name="Cabau C."/>
            <person name="Klopp C."/>
            <person name="Thompson A.W."/>
            <person name="Robinson-Rechavi M."/>
            <person name="Braasch I."/>
            <person name="Lecointre G."/>
            <person name="Bobe J."/>
            <person name="Postlethwait J.H."/>
            <person name="Berthelot C."/>
            <person name="Roest Crollius H."/>
            <person name="Guiguen Y."/>
        </authorList>
    </citation>
    <scope>NUCLEOTIDE SEQUENCE</scope>
    <source>
        <strain evidence="2">WJC10195</strain>
    </source>
</reference>
<evidence type="ECO:0000313" key="2">
    <source>
        <dbReference type="EMBL" id="KAJ8362745.1"/>
    </source>
</evidence>
<feature type="compositionally biased region" description="Basic and acidic residues" evidence="1">
    <location>
        <begin position="25"/>
        <end position="38"/>
    </location>
</feature>
<accession>A0A9Q1FN54</accession>
<dbReference type="AlphaFoldDB" id="A0A9Q1FN54"/>
<sequence>MPKRKKTSLSASRDAKRKRLARANESPDKSAERREQSRQRMRLTRSLELPEATGKSHEKSRQWKSTKRTRPKDKTWRRAWTAPQEVSHVLPFDTPKMDFVLIFGNAVMFPWEKSFSACCNYGRIQLKPFKDPPPTLRSLSEQNTQQSRQFLENIRQYNGLVSMASKKVSSKVVQFKGHGPKPFKMSGQMYHLTPSAENNTGEPVAVNEITRD</sequence>
<keyword evidence="3" id="KW-1185">Reference proteome</keyword>
<organism evidence="2 3">
    <name type="scientific">Synaphobranchus kaupii</name>
    <name type="common">Kaup's arrowtooth eel</name>
    <dbReference type="NCBI Taxonomy" id="118154"/>
    <lineage>
        <taxon>Eukaryota</taxon>
        <taxon>Metazoa</taxon>
        <taxon>Chordata</taxon>
        <taxon>Craniata</taxon>
        <taxon>Vertebrata</taxon>
        <taxon>Euteleostomi</taxon>
        <taxon>Actinopterygii</taxon>
        <taxon>Neopterygii</taxon>
        <taxon>Teleostei</taxon>
        <taxon>Anguilliformes</taxon>
        <taxon>Synaphobranchidae</taxon>
        <taxon>Synaphobranchus</taxon>
    </lineage>
</organism>
<dbReference type="Proteomes" id="UP001152622">
    <property type="component" value="Chromosome 4"/>
</dbReference>
<proteinExistence type="predicted"/>
<comment type="caution">
    <text evidence="2">The sequence shown here is derived from an EMBL/GenBank/DDBJ whole genome shotgun (WGS) entry which is preliminary data.</text>
</comment>
<dbReference type="OrthoDB" id="10058710at2759"/>
<feature type="compositionally biased region" description="Basic residues" evidence="1">
    <location>
        <begin position="62"/>
        <end position="77"/>
    </location>
</feature>
<name>A0A9Q1FN54_SYNKA</name>
<feature type="region of interest" description="Disordered" evidence="1">
    <location>
        <begin position="1"/>
        <end position="78"/>
    </location>
</feature>
<protein>
    <submittedName>
        <fullName evidence="2">Uncharacterized protein</fullName>
    </submittedName>
</protein>
<dbReference type="EMBL" id="JAINUF010000004">
    <property type="protein sequence ID" value="KAJ8362745.1"/>
    <property type="molecule type" value="Genomic_DNA"/>
</dbReference>
<feature type="region of interest" description="Disordered" evidence="1">
    <location>
        <begin position="192"/>
        <end position="212"/>
    </location>
</feature>